<gene>
    <name evidence="2" type="ORF">DWX94_05155</name>
</gene>
<comment type="caution">
    <text evidence="2">The sequence shown here is derived from an EMBL/GenBank/DDBJ whole genome shotgun (WGS) entry which is preliminary data.</text>
</comment>
<name>A0A3R5YUL9_9FIRM</name>
<dbReference type="EMBL" id="QRVK01000008">
    <property type="protein sequence ID" value="RGS43270.1"/>
    <property type="molecule type" value="Genomic_DNA"/>
</dbReference>
<evidence type="ECO:0000313" key="2">
    <source>
        <dbReference type="EMBL" id="RGS43270.1"/>
    </source>
</evidence>
<dbReference type="InterPro" id="IPR038765">
    <property type="entry name" value="Papain-like_cys_pep_sf"/>
</dbReference>
<dbReference type="SUPFAM" id="SSF54001">
    <property type="entry name" value="Cysteine proteinases"/>
    <property type="match status" value="1"/>
</dbReference>
<evidence type="ECO:0000256" key="1">
    <source>
        <dbReference type="SAM" id="Phobius"/>
    </source>
</evidence>
<evidence type="ECO:0008006" key="4">
    <source>
        <dbReference type="Google" id="ProtNLM"/>
    </source>
</evidence>
<proteinExistence type="predicted"/>
<dbReference type="GeneID" id="92832754"/>
<dbReference type="RefSeq" id="WP_004849332.1">
    <property type="nucleotide sequence ID" value="NZ_CABIWG010000006.1"/>
</dbReference>
<feature type="transmembrane region" description="Helical" evidence="1">
    <location>
        <begin position="84"/>
        <end position="103"/>
    </location>
</feature>
<accession>A0A3R5YUL9</accession>
<keyword evidence="1" id="KW-1133">Transmembrane helix</keyword>
<dbReference type="AlphaFoldDB" id="A0A3R5YUL9"/>
<protein>
    <recommendedName>
        <fullName evidence="4">Peptidase C39-like domain-containing protein</fullName>
    </recommendedName>
</protein>
<evidence type="ECO:0000313" key="3">
    <source>
        <dbReference type="Proteomes" id="UP000283295"/>
    </source>
</evidence>
<reference evidence="2 3" key="1">
    <citation type="submission" date="2018-08" db="EMBL/GenBank/DDBJ databases">
        <title>A genome reference for cultivated species of the human gut microbiota.</title>
        <authorList>
            <person name="Zou Y."/>
            <person name="Xue W."/>
            <person name="Luo G."/>
        </authorList>
    </citation>
    <scope>NUCLEOTIDE SEQUENCE [LARGE SCALE GENOMIC DNA]</scope>
    <source>
        <strain evidence="2 3">AF22-21</strain>
    </source>
</reference>
<organism evidence="2 3">
    <name type="scientific">Coprococcus eutactus</name>
    <dbReference type="NCBI Taxonomy" id="33043"/>
    <lineage>
        <taxon>Bacteria</taxon>
        <taxon>Bacillati</taxon>
        <taxon>Bacillota</taxon>
        <taxon>Clostridia</taxon>
        <taxon>Lachnospirales</taxon>
        <taxon>Lachnospiraceae</taxon>
        <taxon>Coprococcus</taxon>
    </lineage>
</organism>
<keyword evidence="1" id="KW-0472">Membrane</keyword>
<keyword evidence="1" id="KW-0812">Transmembrane</keyword>
<sequence length="237" mass="27761">MEDLYLTNRDYVKIKNMNLISYGGNQNWSKSKKMQKVGCGVIAMADLTMYLAEQNPNMMTDAIRKINKPKGLYNKHDYLEYVKFFYVHYVILMMHKGMLGIALKHTMNRYFMLNDIGLKAKWKMMQSDDAMIKDIKHLIRKNKPVILSIGPNRYNPFGKKGISMYVEKDGNIKTSIRENVHSHYVTVTGVRNVRGKEYLVVSSWGKKYYIDYREYRDYVNNIGDKFTSGILYIQGLI</sequence>
<dbReference type="Proteomes" id="UP000283295">
    <property type="component" value="Unassembled WGS sequence"/>
</dbReference>
<dbReference type="OrthoDB" id="1970026at2"/>